<dbReference type="InterPro" id="IPR012902">
    <property type="entry name" value="N_methyl_site"/>
</dbReference>
<keyword evidence="14" id="KW-1185">Reference proteome</keyword>
<evidence type="ECO:0000256" key="6">
    <source>
        <dbReference type="ARBA" id="ARBA00022692"/>
    </source>
</evidence>
<dbReference type="RefSeq" id="WP_221004853.1">
    <property type="nucleotide sequence ID" value="NZ_CP081150.1"/>
</dbReference>
<comment type="subcellular location">
    <subcellularLocation>
        <location evidence="1">Cell inner membrane</location>
        <topology evidence="1">Single-pass membrane protein</topology>
    </subcellularLocation>
</comment>
<dbReference type="Pfam" id="PF07963">
    <property type="entry name" value="N_methyl"/>
    <property type="match status" value="1"/>
</dbReference>
<keyword evidence="8 11" id="KW-0472">Membrane</keyword>
<accession>A0ABX8Z1K8</accession>
<evidence type="ECO:0000256" key="8">
    <source>
        <dbReference type="ARBA" id="ARBA00023136"/>
    </source>
</evidence>
<keyword evidence="7 11" id="KW-1133">Transmembrane helix</keyword>
<protein>
    <recommendedName>
        <fullName evidence="2">Type II secretion system protein H</fullName>
    </recommendedName>
    <alternativeName>
        <fullName evidence="10">General secretion pathway protein H</fullName>
    </alternativeName>
</protein>
<comment type="similarity">
    <text evidence="9">Belongs to the GSP H family.</text>
</comment>
<name>A0ABX8Z1K8_9NEIS</name>
<evidence type="ECO:0000256" key="4">
    <source>
        <dbReference type="ARBA" id="ARBA00022481"/>
    </source>
</evidence>
<dbReference type="InterPro" id="IPR022346">
    <property type="entry name" value="T2SS_GspH"/>
</dbReference>
<evidence type="ECO:0000256" key="5">
    <source>
        <dbReference type="ARBA" id="ARBA00022519"/>
    </source>
</evidence>
<dbReference type="SUPFAM" id="SSF54523">
    <property type="entry name" value="Pili subunits"/>
    <property type="match status" value="1"/>
</dbReference>
<dbReference type="EMBL" id="CP081150">
    <property type="protein sequence ID" value="QZA76447.1"/>
    <property type="molecule type" value="Genomic_DNA"/>
</dbReference>
<dbReference type="Pfam" id="PF12019">
    <property type="entry name" value="GspH"/>
    <property type="match status" value="1"/>
</dbReference>
<evidence type="ECO:0000256" key="9">
    <source>
        <dbReference type="ARBA" id="ARBA00025772"/>
    </source>
</evidence>
<keyword evidence="4" id="KW-0488">Methylation</keyword>
<keyword evidence="5" id="KW-0997">Cell inner membrane</keyword>
<evidence type="ECO:0000256" key="2">
    <source>
        <dbReference type="ARBA" id="ARBA00021549"/>
    </source>
</evidence>
<gene>
    <name evidence="13" type="ORF">K4H28_08800</name>
</gene>
<evidence type="ECO:0000256" key="10">
    <source>
        <dbReference type="ARBA" id="ARBA00030775"/>
    </source>
</evidence>
<dbReference type="NCBIfam" id="TIGR02532">
    <property type="entry name" value="IV_pilin_GFxxxE"/>
    <property type="match status" value="1"/>
</dbReference>
<dbReference type="Proteomes" id="UP000825679">
    <property type="component" value="Chromosome"/>
</dbReference>
<sequence length="178" mass="19029">MPARSLGFTLIELMITIVILGVALAIAVPDLMRFVNQSRVKGVAENFAQDLVFARTEAVRLGKPVRLNVASTCYGITSENTPCDCTKTNPSDTLFCKLKRDGDWRNITLNRGTHFDGIVFDGIRGLPNDSSMAILTGTQTAEISQNDIGAVNVSMSVTGSVCISSPASKKIAGYPNAC</sequence>
<dbReference type="Gene3D" id="3.30.700.10">
    <property type="entry name" value="Glycoprotein, Type 4 Pilin"/>
    <property type="match status" value="1"/>
</dbReference>
<evidence type="ECO:0000256" key="3">
    <source>
        <dbReference type="ARBA" id="ARBA00022475"/>
    </source>
</evidence>
<keyword evidence="6 11" id="KW-0812">Transmembrane</keyword>
<evidence type="ECO:0000256" key="1">
    <source>
        <dbReference type="ARBA" id="ARBA00004377"/>
    </source>
</evidence>
<keyword evidence="3" id="KW-1003">Cell membrane</keyword>
<evidence type="ECO:0000313" key="14">
    <source>
        <dbReference type="Proteomes" id="UP000825679"/>
    </source>
</evidence>
<evidence type="ECO:0000256" key="7">
    <source>
        <dbReference type="ARBA" id="ARBA00022989"/>
    </source>
</evidence>
<feature type="domain" description="General secretion pathway GspH" evidence="12">
    <location>
        <begin position="44"/>
        <end position="156"/>
    </location>
</feature>
<evidence type="ECO:0000259" key="12">
    <source>
        <dbReference type="Pfam" id="PF12019"/>
    </source>
</evidence>
<evidence type="ECO:0000313" key="13">
    <source>
        <dbReference type="EMBL" id="QZA76447.1"/>
    </source>
</evidence>
<evidence type="ECO:0000256" key="11">
    <source>
        <dbReference type="SAM" id="Phobius"/>
    </source>
</evidence>
<proteinExistence type="inferred from homology"/>
<dbReference type="InterPro" id="IPR045584">
    <property type="entry name" value="Pilin-like"/>
</dbReference>
<organism evidence="13 14">
    <name type="scientific">Deefgea tanakiae</name>
    <dbReference type="NCBI Taxonomy" id="2865840"/>
    <lineage>
        <taxon>Bacteria</taxon>
        <taxon>Pseudomonadati</taxon>
        <taxon>Pseudomonadota</taxon>
        <taxon>Betaproteobacteria</taxon>
        <taxon>Neisseriales</taxon>
        <taxon>Chitinibacteraceae</taxon>
        <taxon>Deefgea</taxon>
    </lineage>
</organism>
<reference evidence="13 14" key="1">
    <citation type="submission" date="2021-08" db="EMBL/GenBank/DDBJ databases">
        <title>complete genome sequencing of Deefgea sp. D25.</title>
        <authorList>
            <person name="Bae J.-W."/>
            <person name="Gim D.-H."/>
        </authorList>
    </citation>
    <scope>NUCLEOTIDE SEQUENCE [LARGE SCALE GENOMIC DNA]</scope>
    <source>
        <strain evidence="13 14">D25</strain>
    </source>
</reference>
<feature type="transmembrane region" description="Helical" evidence="11">
    <location>
        <begin position="6"/>
        <end position="28"/>
    </location>
</feature>